<evidence type="ECO:0000259" key="16">
    <source>
        <dbReference type="PROSITE" id="PS51918"/>
    </source>
</evidence>
<keyword evidence="9 15" id="KW-0560">Oxidoreductase</keyword>
<comment type="cofactor">
    <cofactor evidence="15">
        <name>[4Fe-4S] cluster</name>
        <dbReference type="ChEBI" id="CHEBI:49883"/>
    </cofactor>
    <text evidence="15">Binds 1 [4Fe-4S] cluster. The cluster is coordinated with 3 cysteines and an exchangeable S-adenosyl-L-methionine.</text>
</comment>
<dbReference type="CDD" id="cd01335">
    <property type="entry name" value="Radical_SAM"/>
    <property type="match status" value="1"/>
</dbReference>
<protein>
    <recommendedName>
        <fullName evidence="15">Coproporphyrinogen-III oxidase</fullName>
        <ecNumber evidence="15">1.3.98.3</ecNumber>
    </recommendedName>
</protein>
<accession>A0ABQ5UPC7</accession>
<dbReference type="Gene3D" id="3.80.30.20">
    <property type="entry name" value="tm_1862 like domain"/>
    <property type="match status" value="1"/>
</dbReference>
<dbReference type="EMBL" id="BSNI01000001">
    <property type="protein sequence ID" value="GLQ15802.1"/>
    <property type="molecule type" value="Genomic_DNA"/>
</dbReference>
<organism evidence="17 18">
    <name type="scientific">Maritalea porphyrae</name>
    <dbReference type="NCBI Taxonomy" id="880732"/>
    <lineage>
        <taxon>Bacteria</taxon>
        <taxon>Pseudomonadati</taxon>
        <taxon>Pseudomonadota</taxon>
        <taxon>Alphaproteobacteria</taxon>
        <taxon>Hyphomicrobiales</taxon>
        <taxon>Devosiaceae</taxon>
        <taxon>Maritalea</taxon>
    </lineage>
</organism>
<dbReference type="InterPro" id="IPR004558">
    <property type="entry name" value="Coprogen_oxidase_HemN"/>
</dbReference>
<evidence type="ECO:0000313" key="17">
    <source>
        <dbReference type="EMBL" id="GLQ15802.1"/>
    </source>
</evidence>
<dbReference type="PANTHER" id="PTHR13932:SF6">
    <property type="entry name" value="OXYGEN-INDEPENDENT COPROPORPHYRINOGEN III OXIDASE"/>
    <property type="match status" value="1"/>
</dbReference>
<keyword evidence="12 15" id="KW-0627">Porphyrin biosynthesis</keyword>
<gene>
    <name evidence="17" type="primary">hemN</name>
    <name evidence="17" type="ORF">GCM10007879_00510</name>
</gene>
<evidence type="ECO:0000256" key="11">
    <source>
        <dbReference type="ARBA" id="ARBA00023014"/>
    </source>
</evidence>
<dbReference type="RefSeq" id="WP_284360834.1">
    <property type="nucleotide sequence ID" value="NZ_BSNI01000001.1"/>
</dbReference>
<dbReference type="InterPro" id="IPR058240">
    <property type="entry name" value="rSAM_sf"/>
</dbReference>
<evidence type="ECO:0000256" key="5">
    <source>
        <dbReference type="ARBA" id="ARBA00022485"/>
    </source>
</evidence>
<evidence type="ECO:0000256" key="6">
    <source>
        <dbReference type="ARBA" id="ARBA00022490"/>
    </source>
</evidence>
<keyword evidence="18" id="KW-1185">Reference proteome</keyword>
<evidence type="ECO:0000256" key="3">
    <source>
        <dbReference type="ARBA" id="ARBA00005493"/>
    </source>
</evidence>
<dbReference type="SFLD" id="SFLDG01065">
    <property type="entry name" value="anaerobic_coproporphyrinogen-I"/>
    <property type="match status" value="1"/>
</dbReference>
<reference evidence="17" key="1">
    <citation type="journal article" date="2014" name="Int. J. Syst. Evol. Microbiol.">
        <title>Complete genome of a new Firmicutes species belonging to the dominant human colonic microbiota ('Ruminococcus bicirculans') reveals two chromosomes and a selective capacity to utilize plant glucans.</title>
        <authorList>
            <consortium name="NISC Comparative Sequencing Program"/>
            <person name="Wegmann U."/>
            <person name="Louis P."/>
            <person name="Goesmann A."/>
            <person name="Henrissat B."/>
            <person name="Duncan S.H."/>
            <person name="Flint H.J."/>
        </authorList>
    </citation>
    <scope>NUCLEOTIDE SEQUENCE</scope>
    <source>
        <strain evidence="17">NBRC 107169</strain>
    </source>
</reference>
<comment type="caution">
    <text evidence="17">The sequence shown here is derived from an EMBL/GenBank/DDBJ whole genome shotgun (WGS) entry which is preliminary data.</text>
</comment>
<dbReference type="Proteomes" id="UP001161405">
    <property type="component" value="Unassembled WGS sequence"/>
</dbReference>
<evidence type="ECO:0000256" key="10">
    <source>
        <dbReference type="ARBA" id="ARBA00023004"/>
    </source>
</evidence>
<evidence type="ECO:0000256" key="1">
    <source>
        <dbReference type="ARBA" id="ARBA00004496"/>
    </source>
</evidence>
<evidence type="ECO:0000256" key="8">
    <source>
        <dbReference type="ARBA" id="ARBA00022723"/>
    </source>
</evidence>
<keyword evidence="10 15" id="KW-0408">Iron</keyword>
<evidence type="ECO:0000313" key="18">
    <source>
        <dbReference type="Proteomes" id="UP001161405"/>
    </source>
</evidence>
<comment type="subunit">
    <text evidence="4">Monomer.</text>
</comment>
<dbReference type="PANTHER" id="PTHR13932">
    <property type="entry name" value="COPROPORPHYRINIGEN III OXIDASE"/>
    <property type="match status" value="1"/>
</dbReference>
<dbReference type="Gene3D" id="1.10.10.920">
    <property type="match status" value="1"/>
</dbReference>
<dbReference type="SFLD" id="SFLDS00029">
    <property type="entry name" value="Radical_SAM"/>
    <property type="match status" value="1"/>
</dbReference>
<keyword evidence="6 15" id="KW-0963">Cytoplasm</keyword>
<keyword evidence="8 15" id="KW-0479">Metal-binding</keyword>
<name>A0ABQ5UPC7_9HYPH</name>
<comment type="function">
    <text evidence="13">Involved in the heme biosynthesis. Catalyzes the anaerobic oxidative decarboxylation of propionate groups of rings A and B of coproporphyrinogen III to yield the vinyl groups in protoporphyrinogen IX.</text>
</comment>
<comment type="similarity">
    <text evidence="3 15">Belongs to the anaerobic coproporphyrinogen-III oxidase family.</text>
</comment>
<keyword evidence="5 15" id="KW-0004">4Fe-4S</keyword>
<dbReference type="EC" id="1.3.98.3" evidence="15"/>
<comment type="subcellular location">
    <subcellularLocation>
        <location evidence="1 15">Cytoplasm</location>
    </subcellularLocation>
</comment>
<evidence type="ECO:0000256" key="12">
    <source>
        <dbReference type="ARBA" id="ARBA00023244"/>
    </source>
</evidence>
<evidence type="ECO:0000256" key="15">
    <source>
        <dbReference type="PIRNR" id="PIRNR000167"/>
    </source>
</evidence>
<dbReference type="Pfam" id="PF04055">
    <property type="entry name" value="Radical_SAM"/>
    <property type="match status" value="1"/>
</dbReference>
<reference evidence="17" key="2">
    <citation type="submission" date="2023-01" db="EMBL/GenBank/DDBJ databases">
        <title>Draft genome sequence of Maritalea porphyrae strain NBRC 107169.</title>
        <authorList>
            <person name="Sun Q."/>
            <person name="Mori K."/>
        </authorList>
    </citation>
    <scope>NUCLEOTIDE SEQUENCE</scope>
    <source>
        <strain evidence="17">NBRC 107169</strain>
    </source>
</reference>
<dbReference type="PROSITE" id="PS51918">
    <property type="entry name" value="RADICAL_SAM"/>
    <property type="match status" value="1"/>
</dbReference>
<proteinExistence type="inferred from homology"/>
<feature type="domain" description="Radical SAM core" evidence="16">
    <location>
        <begin position="41"/>
        <end position="278"/>
    </location>
</feature>
<evidence type="ECO:0000256" key="4">
    <source>
        <dbReference type="ARBA" id="ARBA00011245"/>
    </source>
</evidence>
<dbReference type="SFLD" id="SFLDG01082">
    <property type="entry name" value="B12-binding_domain_containing"/>
    <property type="match status" value="1"/>
</dbReference>
<dbReference type="InterPro" id="IPR034505">
    <property type="entry name" value="Coproporphyrinogen-III_oxidase"/>
</dbReference>
<evidence type="ECO:0000256" key="7">
    <source>
        <dbReference type="ARBA" id="ARBA00022691"/>
    </source>
</evidence>
<sequence>MDHAIIEKYAAPVPRYTSYPTAPHFTSEVDNATYTSWVKDLGEGDRLSLYVHIPFCDRLCWFCGCNTKQTLKYAPVKAYMKRVHKEIEMISKLVKPAAIVTAVHLGGGSPTLLEPSDLELLGAKMRGAFQFADDAEISIEIDPSDVTPEKIEGMVAFGMTRASIGVQDFSKKVQEAINRPQSFEITRDVVFALRDAGIKSINLDVLYGLPFQTTERLLETVDKTLSLRPDRIALFGYAHVPWMKTHQKMIKDDTLPGTIERFEHAIMAGDRLADAGYDRIGFDHFALPSDSMAKAAADGTLRRNFQGYTVDNSDALIGFGGSAIGQTKNGYVQNIVATGQYQAAIDNGDLAIAKGFELSDVDRARGWVIEKLMCDFKFDIDQFVQCFGDLAPTILNDAGYIAAADQDDFVYITHDTFGLSDKGKPFVRAIAAKFDTYFGQGNARHSKAV</sequence>
<dbReference type="InterPro" id="IPR007197">
    <property type="entry name" value="rSAM"/>
</dbReference>
<keyword evidence="7 15" id="KW-0949">S-adenosyl-L-methionine</keyword>
<dbReference type="PIRSF" id="PIRSF000167">
    <property type="entry name" value="HemN"/>
    <property type="match status" value="1"/>
</dbReference>
<comment type="catalytic activity">
    <reaction evidence="14 15">
        <text>coproporphyrinogen III + 2 S-adenosyl-L-methionine = protoporphyrinogen IX + 2 5'-deoxyadenosine + 2 L-methionine + 2 CO2</text>
        <dbReference type="Rhea" id="RHEA:15425"/>
        <dbReference type="ChEBI" id="CHEBI:16526"/>
        <dbReference type="ChEBI" id="CHEBI:17319"/>
        <dbReference type="ChEBI" id="CHEBI:57307"/>
        <dbReference type="ChEBI" id="CHEBI:57309"/>
        <dbReference type="ChEBI" id="CHEBI:57844"/>
        <dbReference type="ChEBI" id="CHEBI:59789"/>
        <dbReference type="EC" id="1.3.98.3"/>
    </reaction>
</comment>
<keyword evidence="11 15" id="KW-0411">Iron-sulfur</keyword>
<evidence type="ECO:0000256" key="13">
    <source>
        <dbReference type="ARBA" id="ARBA00024295"/>
    </source>
</evidence>
<dbReference type="SMART" id="SM00729">
    <property type="entry name" value="Elp3"/>
    <property type="match status" value="1"/>
</dbReference>
<dbReference type="InterPro" id="IPR023404">
    <property type="entry name" value="rSAM_horseshoe"/>
</dbReference>
<evidence type="ECO:0000256" key="9">
    <source>
        <dbReference type="ARBA" id="ARBA00023002"/>
    </source>
</evidence>
<dbReference type="NCBIfam" id="TIGR00538">
    <property type="entry name" value="hemN"/>
    <property type="match status" value="1"/>
</dbReference>
<evidence type="ECO:0000256" key="14">
    <source>
        <dbReference type="ARBA" id="ARBA00048321"/>
    </source>
</evidence>
<evidence type="ECO:0000256" key="2">
    <source>
        <dbReference type="ARBA" id="ARBA00004785"/>
    </source>
</evidence>
<comment type="pathway">
    <text evidence="2 15">Porphyrin-containing compound metabolism; protoporphyrin-IX biosynthesis; protoporphyrinogen-IX from coproporphyrinogen-III (AdoMet route): step 1/1.</text>
</comment>
<dbReference type="SUPFAM" id="SSF102114">
    <property type="entry name" value="Radical SAM enzymes"/>
    <property type="match status" value="1"/>
</dbReference>
<dbReference type="InterPro" id="IPR006638">
    <property type="entry name" value="Elp3/MiaA/NifB-like_rSAM"/>
</dbReference>